<dbReference type="InterPro" id="IPR009091">
    <property type="entry name" value="RCC1/BLIP-II"/>
</dbReference>
<name>A0ABQ9YD15_9EUKA</name>
<dbReference type="SUPFAM" id="SSF50985">
    <property type="entry name" value="RCC1/BLIP-II"/>
    <property type="match status" value="1"/>
</dbReference>
<dbReference type="EMBL" id="JARBJD010000016">
    <property type="protein sequence ID" value="KAK2961489.1"/>
    <property type="molecule type" value="Genomic_DNA"/>
</dbReference>
<accession>A0ABQ9YD15</accession>
<reference evidence="1 2" key="1">
    <citation type="journal article" date="2022" name="bioRxiv">
        <title>Genomics of Preaxostyla Flagellates Illuminates Evolutionary Transitions and the Path Towards Mitochondrial Loss.</title>
        <authorList>
            <person name="Novak L.V.F."/>
            <person name="Treitli S.C."/>
            <person name="Pyrih J."/>
            <person name="Halakuc P."/>
            <person name="Pipaliya S.V."/>
            <person name="Vacek V."/>
            <person name="Brzon O."/>
            <person name="Soukal P."/>
            <person name="Eme L."/>
            <person name="Dacks J.B."/>
            <person name="Karnkowska A."/>
            <person name="Elias M."/>
            <person name="Hampl V."/>
        </authorList>
    </citation>
    <scope>NUCLEOTIDE SEQUENCE [LARGE SCALE GENOMIC DNA]</scope>
    <source>
        <strain evidence="1">NAU3</strain>
        <tissue evidence="1">Gut</tissue>
    </source>
</reference>
<organism evidence="1 2">
    <name type="scientific">Blattamonas nauphoetae</name>
    <dbReference type="NCBI Taxonomy" id="2049346"/>
    <lineage>
        <taxon>Eukaryota</taxon>
        <taxon>Metamonada</taxon>
        <taxon>Preaxostyla</taxon>
        <taxon>Oxymonadida</taxon>
        <taxon>Blattamonas</taxon>
    </lineage>
</organism>
<evidence type="ECO:0000313" key="1">
    <source>
        <dbReference type="EMBL" id="KAK2961489.1"/>
    </source>
</evidence>
<protein>
    <submittedName>
        <fullName evidence="1">Uncharacterized protein</fullName>
    </submittedName>
</protein>
<evidence type="ECO:0000313" key="2">
    <source>
        <dbReference type="Proteomes" id="UP001281761"/>
    </source>
</evidence>
<proteinExistence type="predicted"/>
<keyword evidence="2" id="KW-1185">Reference proteome</keyword>
<comment type="caution">
    <text evidence="1">The sequence shown here is derived from an EMBL/GenBank/DDBJ whole genome shotgun (WGS) entry which is preliminary data.</text>
</comment>
<sequence length="483" mass="53806">MYREGRQRKTFSLTQCSEAVTLEILAQMPSLKDRITFLTLNSELASLRDNESIKQIIRETPSVSEPSIIILFEDTSSFRSLFSSPQKPLPLTALKAWKLDLNSSVLSSNSQDESILSAAVITKNIHIDAKTSFFASNLIFINQSGSIQILPVQFGKLPHKAYNLLHRWTDSIILPPPKEIFTSLHSCGAICFAIHKNRSIWSFGMDGEGRYQTSTAFSVNPFFGKKGIARTSHGDSYVRDIVCHNEFFLFICENGAAFVMGSLRPFVALTIGLPNDGVVELTDSSIFGPCFIDELCGTISDQSDFGLFASPLAKFIPSMFSFIDESGVAYVKLIAQENTEQATFLTAVSPTFFGGAKIVEMFRGVRDCYLTDNHMLYVTDICLDAQLFKQSLQKPVSLLNLSQIGPEPRLLWADQPFVTVLTRDQQLVMVELSRHSSIDKPVEPHVTNITPSLSHLVGDQSGRRHLFAHQYGKSGPVHWLTFE</sequence>
<dbReference type="Proteomes" id="UP001281761">
    <property type="component" value="Unassembled WGS sequence"/>
</dbReference>
<gene>
    <name evidence="1" type="ORF">BLNAU_3611</name>
</gene>